<dbReference type="EMBL" id="BK014798">
    <property type="protein sequence ID" value="DAD76316.1"/>
    <property type="molecule type" value="Genomic_DNA"/>
</dbReference>
<accession>A0A8S5M251</accession>
<keyword evidence="2" id="KW-0812">Transmembrane</keyword>
<protein>
    <submittedName>
        <fullName evidence="3">Uncharacterized protein</fullName>
    </submittedName>
</protein>
<feature type="compositionally biased region" description="Low complexity" evidence="1">
    <location>
        <begin position="33"/>
        <end position="53"/>
    </location>
</feature>
<organism evidence="3">
    <name type="scientific">Siphoviridae sp. cttDR14</name>
    <dbReference type="NCBI Taxonomy" id="2826490"/>
    <lineage>
        <taxon>Viruses</taxon>
        <taxon>Duplodnaviria</taxon>
        <taxon>Heunggongvirae</taxon>
        <taxon>Uroviricota</taxon>
        <taxon>Caudoviricetes</taxon>
    </lineage>
</organism>
<evidence type="ECO:0000313" key="3">
    <source>
        <dbReference type="EMBL" id="DAD76316.1"/>
    </source>
</evidence>
<keyword evidence="2" id="KW-1133">Transmembrane helix</keyword>
<feature type="region of interest" description="Disordered" evidence="1">
    <location>
        <begin position="29"/>
        <end position="55"/>
    </location>
</feature>
<sequence>MKKSLLAFIILLLACIAVTYVTVTNAEETSDLPAGTPTESTETGGDDTGASDTNTETDNKLAELIAKVNELTNEDYFTSTILPILTGAGTAIIAFLGTLAPFIKNKSKLKQLEAYAATLQKKSAEVETLLKSTNIEEIQNTLENLVGKDRVAVLDDFMKKNKIDVQQIAEVRTELGQLQASVDCLIKAAQNAWGKSTGATEALTQAPTKTMLVNLEAENAKLKNYIREQGGENTEKLIADITA</sequence>
<evidence type="ECO:0000256" key="1">
    <source>
        <dbReference type="SAM" id="MobiDB-lite"/>
    </source>
</evidence>
<dbReference type="PROSITE" id="PS51257">
    <property type="entry name" value="PROKAR_LIPOPROTEIN"/>
    <property type="match status" value="1"/>
</dbReference>
<reference evidence="3" key="1">
    <citation type="journal article" date="2021" name="Proc. Natl. Acad. Sci. U.S.A.">
        <title>A Catalog of Tens of Thousands of Viruses from Human Metagenomes Reveals Hidden Associations with Chronic Diseases.</title>
        <authorList>
            <person name="Tisza M.J."/>
            <person name="Buck C.B."/>
        </authorList>
    </citation>
    <scope>NUCLEOTIDE SEQUENCE</scope>
    <source>
        <strain evidence="3">CttDR14</strain>
    </source>
</reference>
<proteinExistence type="predicted"/>
<feature type="transmembrane region" description="Helical" evidence="2">
    <location>
        <begin position="81"/>
        <end position="103"/>
    </location>
</feature>
<keyword evidence="2" id="KW-0472">Membrane</keyword>
<evidence type="ECO:0000256" key="2">
    <source>
        <dbReference type="SAM" id="Phobius"/>
    </source>
</evidence>
<name>A0A8S5M251_9CAUD</name>